<dbReference type="AlphaFoldDB" id="A0A1U9KC15"/>
<feature type="transmembrane region" description="Helical" evidence="7">
    <location>
        <begin position="20"/>
        <end position="41"/>
    </location>
</feature>
<dbReference type="KEGG" id="ntr:B0W44_11850"/>
<dbReference type="Gene3D" id="1.10.3720.10">
    <property type="entry name" value="MetI-like"/>
    <property type="match status" value="1"/>
</dbReference>
<dbReference type="InterPro" id="IPR000515">
    <property type="entry name" value="MetI-like"/>
</dbReference>
<dbReference type="InterPro" id="IPR035906">
    <property type="entry name" value="MetI-like_sf"/>
</dbReference>
<proteinExistence type="inferred from homology"/>
<dbReference type="PANTHER" id="PTHR43744:SF8">
    <property type="entry name" value="SN-GLYCEROL-3-PHOSPHATE TRANSPORT SYSTEM PERMEASE PROTEIN UGPE"/>
    <property type="match status" value="1"/>
</dbReference>
<dbReference type="Pfam" id="PF00528">
    <property type="entry name" value="BPD_transp_1"/>
    <property type="match status" value="1"/>
</dbReference>
<feature type="transmembrane region" description="Helical" evidence="7">
    <location>
        <begin position="247"/>
        <end position="269"/>
    </location>
</feature>
<evidence type="ECO:0000256" key="5">
    <source>
        <dbReference type="ARBA" id="ARBA00022989"/>
    </source>
</evidence>
<sequence length="284" mass="31740">MKPKPARRLGEVAARAGIRIPLIVWSIVVLYPLFWMVMGAFKSNAEIFASPWALPEVFNYQNFIQAWTDYNIGTSFFNSLIVTVFGALLTLLLAVPTSYALERVRFRGSTFLYNVYLAAMMIPMVLGWIPLFFLLMNFNLLNSLIGLILVYAVSQVPFSVFILTGFMGTIPSELEESAAIDGLSPFGTLWRIVTPLTASGIITVTIMNAITFWNEYFMALIFLQSQEKYTLGLAMDYINSEVQYTNAWGTLFAGLTISIIPVIIAYAVFQRHINKGMTEGAVKG</sequence>
<feature type="transmembrane region" description="Helical" evidence="7">
    <location>
        <begin position="113"/>
        <end position="138"/>
    </location>
</feature>
<dbReference type="Proteomes" id="UP000188603">
    <property type="component" value="Chromosome"/>
</dbReference>
<keyword evidence="6 7" id="KW-0472">Membrane</keyword>
<evidence type="ECO:0000256" key="1">
    <source>
        <dbReference type="ARBA" id="ARBA00004651"/>
    </source>
</evidence>
<comment type="subcellular location">
    <subcellularLocation>
        <location evidence="1 7">Cell membrane</location>
        <topology evidence="1 7">Multi-pass membrane protein</topology>
    </subcellularLocation>
</comment>
<dbReference type="PROSITE" id="PS50928">
    <property type="entry name" value="ABC_TM1"/>
    <property type="match status" value="1"/>
</dbReference>
<dbReference type="PANTHER" id="PTHR43744">
    <property type="entry name" value="ABC TRANSPORTER PERMEASE PROTEIN MG189-RELATED-RELATED"/>
    <property type="match status" value="1"/>
</dbReference>
<evidence type="ECO:0000256" key="3">
    <source>
        <dbReference type="ARBA" id="ARBA00022475"/>
    </source>
</evidence>
<dbReference type="CDD" id="cd06261">
    <property type="entry name" value="TM_PBP2"/>
    <property type="match status" value="1"/>
</dbReference>
<evidence type="ECO:0000259" key="8">
    <source>
        <dbReference type="PROSITE" id="PS50928"/>
    </source>
</evidence>
<comment type="similarity">
    <text evidence="7">Belongs to the binding-protein-dependent transport system permease family.</text>
</comment>
<feature type="domain" description="ABC transmembrane type-1" evidence="8">
    <location>
        <begin position="76"/>
        <end position="269"/>
    </location>
</feature>
<dbReference type="GO" id="GO:0005886">
    <property type="term" value="C:plasma membrane"/>
    <property type="evidence" value="ECO:0007669"/>
    <property type="project" value="UniProtKB-SubCell"/>
</dbReference>
<dbReference type="GO" id="GO:0055085">
    <property type="term" value="P:transmembrane transport"/>
    <property type="evidence" value="ECO:0007669"/>
    <property type="project" value="InterPro"/>
</dbReference>
<dbReference type="RefSeq" id="WP_077721370.1">
    <property type="nucleotide sequence ID" value="NZ_CP019699.1"/>
</dbReference>
<feature type="transmembrane region" description="Helical" evidence="7">
    <location>
        <begin position="76"/>
        <end position="101"/>
    </location>
</feature>
<keyword evidence="5 7" id="KW-1133">Transmembrane helix</keyword>
<gene>
    <name evidence="9" type="ORF">B0W44_11850</name>
</gene>
<protein>
    <submittedName>
        <fullName evidence="9">Sugar ABC transporter permease</fullName>
    </submittedName>
</protein>
<reference evidence="9 10" key="1">
    <citation type="journal article" date="2015" name="Int. J. Syst. Evol. Microbiol.">
        <title>Novibacillus thermophilus gen. nov., sp. nov., a Gram-staining-negative and moderately thermophilic member of the family Thermoactinomycetaceae.</title>
        <authorList>
            <person name="Yang G."/>
            <person name="Chen J."/>
            <person name="Zhou S."/>
        </authorList>
    </citation>
    <scope>NUCLEOTIDE SEQUENCE [LARGE SCALE GENOMIC DNA]</scope>
    <source>
        <strain evidence="9 10">SG-1</strain>
    </source>
</reference>
<dbReference type="SUPFAM" id="SSF161098">
    <property type="entry name" value="MetI-like"/>
    <property type="match status" value="1"/>
</dbReference>
<dbReference type="STRING" id="1471761.B0W44_11850"/>
<keyword evidence="4 7" id="KW-0812">Transmembrane</keyword>
<organism evidence="9 10">
    <name type="scientific">Novibacillus thermophilus</name>
    <dbReference type="NCBI Taxonomy" id="1471761"/>
    <lineage>
        <taxon>Bacteria</taxon>
        <taxon>Bacillati</taxon>
        <taxon>Bacillota</taxon>
        <taxon>Bacilli</taxon>
        <taxon>Bacillales</taxon>
        <taxon>Thermoactinomycetaceae</taxon>
        <taxon>Novibacillus</taxon>
    </lineage>
</organism>
<evidence type="ECO:0000313" key="10">
    <source>
        <dbReference type="Proteomes" id="UP000188603"/>
    </source>
</evidence>
<keyword evidence="2 7" id="KW-0813">Transport</keyword>
<keyword evidence="3" id="KW-1003">Cell membrane</keyword>
<dbReference type="OrthoDB" id="187395at2"/>
<feature type="transmembrane region" description="Helical" evidence="7">
    <location>
        <begin position="189"/>
        <end position="213"/>
    </location>
</feature>
<name>A0A1U9KC15_9BACL</name>
<evidence type="ECO:0000256" key="4">
    <source>
        <dbReference type="ARBA" id="ARBA00022692"/>
    </source>
</evidence>
<dbReference type="EMBL" id="CP019699">
    <property type="protein sequence ID" value="AQS57533.1"/>
    <property type="molecule type" value="Genomic_DNA"/>
</dbReference>
<evidence type="ECO:0000313" key="9">
    <source>
        <dbReference type="EMBL" id="AQS57533.1"/>
    </source>
</evidence>
<accession>A0A1U9KC15</accession>
<feature type="transmembrane region" description="Helical" evidence="7">
    <location>
        <begin position="144"/>
        <end position="168"/>
    </location>
</feature>
<evidence type="ECO:0000256" key="6">
    <source>
        <dbReference type="ARBA" id="ARBA00023136"/>
    </source>
</evidence>
<keyword evidence="10" id="KW-1185">Reference proteome</keyword>
<evidence type="ECO:0000256" key="7">
    <source>
        <dbReference type="RuleBase" id="RU363032"/>
    </source>
</evidence>
<evidence type="ECO:0000256" key="2">
    <source>
        <dbReference type="ARBA" id="ARBA00022448"/>
    </source>
</evidence>